<dbReference type="InterPro" id="IPR001709">
    <property type="entry name" value="Flavoprot_Pyr_Nucl_cyt_Rdtase"/>
</dbReference>
<feature type="compositionally biased region" description="Basic and acidic residues" evidence="5">
    <location>
        <begin position="117"/>
        <end position="139"/>
    </location>
</feature>
<dbReference type="Proteomes" id="UP000815325">
    <property type="component" value="Unassembled WGS sequence"/>
</dbReference>
<dbReference type="EMBL" id="MU069515">
    <property type="protein sequence ID" value="KAF5840404.1"/>
    <property type="molecule type" value="Genomic_DNA"/>
</dbReference>
<dbReference type="Gene3D" id="3.40.50.80">
    <property type="entry name" value="Nucleotide-binding domain of ferredoxin-NADP reductase (FNR) module"/>
    <property type="match status" value="1"/>
</dbReference>
<feature type="compositionally biased region" description="Basic and acidic residues" evidence="5">
    <location>
        <begin position="309"/>
        <end position="320"/>
    </location>
</feature>
<evidence type="ECO:0000256" key="3">
    <source>
        <dbReference type="ARBA" id="ARBA00022827"/>
    </source>
</evidence>
<dbReference type="Pfam" id="PF00667">
    <property type="entry name" value="FAD_binding_1"/>
    <property type="match status" value="1"/>
</dbReference>
<comment type="cofactor">
    <cofactor evidence="1">
        <name>FAD</name>
        <dbReference type="ChEBI" id="CHEBI:57692"/>
    </cofactor>
</comment>
<protein>
    <submittedName>
        <fullName evidence="8">Uncharacterized protein</fullName>
    </submittedName>
</protein>
<gene>
    <name evidence="8" type="ORF">DUNSADRAFT_16952</name>
</gene>
<dbReference type="Pfam" id="PF00175">
    <property type="entry name" value="NAD_binding_1"/>
    <property type="match status" value="1"/>
</dbReference>
<dbReference type="InterPro" id="IPR017938">
    <property type="entry name" value="Riboflavin_synthase-like_b-brl"/>
</dbReference>
<feature type="compositionally biased region" description="Basic and acidic residues" evidence="5">
    <location>
        <begin position="273"/>
        <end position="288"/>
    </location>
</feature>
<feature type="domain" description="Sulfite reductase [NADPH] flavoprotein alpha-component-like FAD-binding" evidence="7">
    <location>
        <begin position="501"/>
        <end position="719"/>
    </location>
</feature>
<dbReference type="InterPro" id="IPR039261">
    <property type="entry name" value="FNR_nucleotide-bd"/>
</dbReference>
<dbReference type="SUPFAM" id="SSF52343">
    <property type="entry name" value="Ferredoxin reductase-like, C-terminal NADP-linked domain"/>
    <property type="match status" value="1"/>
</dbReference>
<reference evidence="8" key="1">
    <citation type="submission" date="2017-08" db="EMBL/GenBank/DDBJ databases">
        <authorList>
            <person name="Polle J.E."/>
            <person name="Barry K."/>
            <person name="Cushman J."/>
            <person name="Schmutz J."/>
            <person name="Tran D."/>
            <person name="Hathwaick L.T."/>
            <person name="Yim W.C."/>
            <person name="Jenkins J."/>
            <person name="Mckie-Krisberg Z.M."/>
            <person name="Prochnik S."/>
            <person name="Lindquist E."/>
            <person name="Dockter R.B."/>
            <person name="Adam C."/>
            <person name="Molina H."/>
            <person name="Bunkerborg J."/>
            <person name="Jin E."/>
            <person name="Buchheim M."/>
            <person name="Magnuson J."/>
        </authorList>
    </citation>
    <scope>NUCLEOTIDE SEQUENCE</scope>
    <source>
        <strain evidence="8">CCAP 19/18</strain>
    </source>
</reference>
<accession>A0ABQ7H0M0</accession>
<dbReference type="PRINTS" id="PR00371">
    <property type="entry name" value="FPNCR"/>
</dbReference>
<comment type="caution">
    <text evidence="8">The sequence shown here is derived from an EMBL/GenBank/DDBJ whole genome shotgun (WGS) entry which is preliminary data.</text>
</comment>
<evidence type="ECO:0000259" key="6">
    <source>
        <dbReference type="Pfam" id="PF00175"/>
    </source>
</evidence>
<keyword evidence="3" id="KW-0274">FAD</keyword>
<keyword evidence="9" id="KW-1185">Reference proteome</keyword>
<evidence type="ECO:0000256" key="2">
    <source>
        <dbReference type="ARBA" id="ARBA00022630"/>
    </source>
</evidence>
<evidence type="ECO:0000313" key="8">
    <source>
        <dbReference type="EMBL" id="KAF5840404.1"/>
    </source>
</evidence>
<name>A0ABQ7H0M0_DUNSA</name>
<feature type="domain" description="Oxidoreductase FAD/NAD(P)-binding" evidence="6">
    <location>
        <begin position="760"/>
        <end position="877"/>
    </location>
</feature>
<dbReference type="PANTHER" id="PTHR19384:SF84">
    <property type="entry name" value="METHIONINE SYNTHASE REDUCTASE"/>
    <property type="match status" value="1"/>
</dbReference>
<sequence>MNSSAQGAALDGDGFEPSSGIHQQQHLMQGHREGEGESAEPPAAGLDQQWLASPEPPWQGEGTPSRPTTAEWIAQNGGTQGAHILASLRPGKKTKGPKQEPPGGADKLGTASAQQAHMHDVQPMRDQSDDGTNHIDAARGSEQWSKADLLEVETAEASVGLEGRDFGEGLQSEDGAGDVAQHGAEPPQHEAQPVLDEADPAKGQEEPAQNEVEPVLDEAGDLAHRGAEPAQDGAEPQHDSAESAHDGVESAQDGAAPAQQGAGLAQVRPEPPQQHEVEHSHDGAESAHDGAASEQDGTEPALDVPEPPQQHEAEHSHDGAESAQDGAGLTQVGAEPLQYEAECSHDGAEPAQNGAEPAQDGSAPLQEWRDPVLDWVEFAQRESAKAQGWVAPAQQGAELARDGAVEEEDVASKSLAAKPLSMSVPMQEVVAVERKDEQAYGLLGGLAPEDADLRGAPPPMECEVQVDVEDDPNVVAQVHATEATYPGPSQLEHRAQGGKYSAKKPFWSTLTDARYETAFWSNRRVLHLQLSIQGSGISYKSGDAIGVLPCNDSQLVADTLERLGLQPETVIHISSSDPSEDPTPHIPRPCTLRHAFTRCLDLTSCASRKSVLRLLAEHCTDERHKRTLMFYTSPAGSEAYLHEVLEQQPSLLDLLNRFSSCQPPLDALTTLSLVQLKTMYSMRKGVASAFSPILCLQVALSIVQFKTMYGMRKGVASSWLEDLAAPLLDGEPASPALVPVFLKKASDFKHPSDLSAPIIMIGPGTGVAPFRGFLLTRRAAIAQAAAEGKEPFAGLTYLYFGCRREDEDFIYRSELQELHKEGTLNHLRVAFSRAYDHKVYVQHLLAQDAAALADLFLNQGAYIFVCGDGARMAKDVHAALVDALAHEGGLGELGAEQKLDEAGQEMRYVRDVWS</sequence>
<organism evidence="8 9">
    <name type="scientific">Dunaliella salina</name>
    <name type="common">Green alga</name>
    <name type="synonym">Protococcus salinus</name>
    <dbReference type="NCBI Taxonomy" id="3046"/>
    <lineage>
        <taxon>Eukaryota</taxon>
        <taxon>Viridiplantae</taxon>
        <taxon>Chlorophyta</taxon>
        <taxon>core chlorophytes</taxon>
        <taxon>Chlorophyceae</taxon>
        <taxon>CS clade</taxon>
        <taxon>Chlamydomonadales</taxon>
        <taxon>Dunaliellaceae</taxon>
        <taxon>Dunaliella</taxon>
    </lineage>
</organism>
<feature type="compositionally biased region" description="Basic and acidic residues" evidence="5">
    <location>
        <begin position="235"/>
        <end position="248"/>
    </location>
</feature>
<dbReference type="InterPro" id="IPR001433">
    <property type="entry name" value="OxRdtase_FAD/NAD-bd"/>
</dbReference>
<keyword evidence="2" id="KW-0285">Flavoprotein</keyword>
<dbReference type="InterPro" id="IPR003097">
    <property type="entry name" value="CysJ-like_FAD-binding"/>
</dbReference>
<dbReference type="Gene3D" id="1.20.990.10">
    <property type="entry name" value="NADPH-cytochrome p450 Reductase, Chain A, domain 3"/>
    <property type="match status" value="1"/>
</dbReference>
<dbReference type="PANTHER" id="PTHR19384">
    <property type="entry name" value="NITRIC OXIDE SYNTHASE-RELATED"/>
    <property type="match status" value="1"/>
</dbReference>
<evidence type="ECO:0000256" key="5">
    <source>
        <dbReference type="SAM" id="MobiDB-lite"/>
    </source>
</evidence>
<evidence type="ECO:0000259" key="7">
    <source>
        <dbReference type="Pfam" id="PF00667"/>
    </source>
</evidence>
<feature type="compositionally biased region" description="Low complexity" evidence="5">
    <location>
        <begin position="251"/>
        <end position="266"/>
    </location>
</feature>
<proteinExistence type="predicted"/>
<evidence type="ECO:0000256" key="4">
    <source>
        <dbReference type="ARBA" id="ARBA00023002"/>
    </source>
</evidence>
<evidence type="ECO:0000313" key="9">
    <source>
        <dbReference type="Proteomes" id="UP000815325"/>
    </source>
</evidence>
<dbReference type="SUPFAM" id="SSF63380">
    <property type="entry name" value="Riboflavin synthase domain-like"/>
    <property type="match status" value="1"/>
</dbReference>
<dbReference type="Gene3D" id="2.40.30.10">
    <property type="entry name" value="Translation factors"/>
    <property type="match status" value="1"/>
</dbReference>
<evidence type="ECO:0000256" key="1">
    <source>
        <dbReference type="ARBA" id="ARBA00001974"/>
    </source>
</evidence>
<dbReference type="InterPro" id="IPR023173">
    <property type="entry name" value="NADPH_Cyt_P450_Rdtase_alpha"/>
</dbReference>
<keyword evidence="4" id="KW-0560">Oxidoreductase</keyword>
<feature type="region of interest" description="Disordered" evidence="5">
    <location>
        <begin position="1"/>
        <end position="367"/>
    </location>
</feature>